<reference evidence="3 4" key="1">
    <citation type="submission" date="2020-10" db="EMBL/GenBank/DDBJ databases">
        <title>Campylobacter californiensis sp. nov. isolated from cattle and feral swine in California.</title>
        <authorList>
            <person name="Miller W.G."/>
        </authorList>
    </citation>
    <scope>NUCLEOTIDE SEQUENCE [LARGE SCALE GENOMIC DNA]</scope>
    <source>
        <strain evidence="3 4">RM12919</strain>
    </source>
</reference>
<evidence type="ECO:0000313" key="4">
    <source>
        <dbReference type="Proteomes" id="UP001318760"/>
    </source>
</evidence>
<dbReference type="EMBL" id="JADBHS010000001">
    <property type="protein sequence ID" value="MBE2985563.1"/>
    <property type="molecule type" value="Genomic_DNA"/>
</dbReference>
<dbReference type="Gene3D" id="1.20.141.10">
    <property type="entry name" value="Chitosanase, subunit A, domain 1"/>
    <property type="match status" value="1"/>
</dbReference>
<sequence length="185" mass="21508">MPNFNEALEILYTLEFSNPSNALHKNPTEEAYTFMGIYEKAHPSWGGWVMVHEMIRIKGKDLKAASKILMQNEFLLDLVAKFYKERFWDRMRLDEIESQLKANEIFIFGVNVGCRVAIKTAQRVAGVINDGYMGEQSIAAINRIDEAVFDRAYDDLELAYYDRPIERNPSFRIYARGWRKRALAV</sequence>
<dbReference type="Proteomes" id="UP001318760">
    <property type="component" value="Unassembled WGS sequence"/>
</dbReference>
<dbReference type="AlphaFoldDB" id="A0ABD4JFJ9"/>
<evidence type="ECO:0000259" key="1">
    <source>
        <dbReference type="Pfam" id="PF05838"/>
    </source>
</evidence>
<name>A0ABD4JFJ9_9BACT</name>
<dbReference type="InterPro" id="IPR018537">
    <property type="entry name" value="Peptidoglycan-bd_3"/>
</dbReference>
<dbReference type="Pfam" id="PF09374">
    <property type="entry name" value="PG_binding_3"/>
    <property type="match status" value="1"/>
</dbReference>
<organism evidence="3 4">
    <name type="scientific">Campylobacter californiensis</name>
    <dbReference type="NCBI Taxonomy" id="1032243"/>
    <lineage>
        <taxon>Bacteria</taxon>
        <taxon>Pseudomonadati</taxon>
        <taxon>Campylobacterota</taxon>
        <taxon>Epsilonproteobacteria</taxon>
        <taxon>Campylobacterales</taxon>
        <taxon>Campylobacteraceae</taxon>
        <taxon>Campylobacter</taxon>
    </lineage>
</organism>
<feature type="domain" description="TtsA-like Glycoside hydrolase family 108" evidence="1">
    <location>
        <begin position="32"/>
        <end position="113"/>
    </location>
</feature>
<dbReference type="InterPro" id="IPR023346">
    <property type="entry name" value="Lysozyme-like_dom_sf"/>
</dbReference>
<dbReference type="SUPFAM" id="SSF53955">
    <property type="entry name" value="Lysozyme-like"/>
    <property type="match status" value="1"/>
</dbReference>
<protein>
    <submittedName>
        <fullName evidence="3">Peptidoglycan domain protein</fullName>
    </submittedName>
</protein>
<evidence type="ECO:0000313" key="3">
    <source>
        <dbReference type="EMBL" id="MBE2985563.1"/>
    </source>
</evidence>
<gene>
    <name evidence="3" type="ORF">CCAL12919_00240</name>
</gene>
<feature type="domain" description="Peptidoglycan binding" evidence="2">
    <location>
        <begin position="117"/>
        <end position="182"/>
    </location>
</feature>
<accession>A0ABD4JFJ9</accession>
<dbReference type="Pfam" id="PF05838">
    <property type="entry name" value="Glyco_hydro_108"/>
    <property type="match status" value="1"/>
</dbReference>
<comment type="caution">
    <text evidence="3">The sequence shown here is derived from an EMBL/GenBank/DDBJ whole genome shotgun (WGS) entry which is preliminary data.</text>
</comment>
<dbReference type="InterPro" id="IPR008565">
    <property type="entry name" value="TtsA-like_GH18_dom"/>
</dbReference>
<proteinExistence type="predicted"/>
<evidence type="ECO:0000259" key="2">
    <source>
        <dbReference type="Pfam" id="PF09374"/>
    </source>
</evidence>
<dbReference type="RefSeq" id="WP_170000359.1">
    <property type="nucleotide sequence ID" value="NZ_JADBHS010000001.1"/>
</dbReference>